<dbReference type="EMBL" id="GIBP01011992">
    <property type="protein sequence ID" value="NDV40961.1"/>
    <property type="molecule type" value="Transcribed_RNA"/>
</dbReference>
<dbReference type="AlphaFoldDB" id="A0A6B2LWC0"/>
<accession>A0A6B2LWC0</accession>
<name>A0A6B2LWC0_9EUKA</name>
<sequence>MLERSISMTEECPFSLAKCNGVYLSSCCASILALFFRRISTTEECPLILARCNGVA</sequence>
<proteinExistence type="predicted"/>
<evidence type="ECO:0000313" key="1">
    <source>
        <dbReference type="EMBL" id="NDV40961.1"/>
    </source>
</evidence>
<protein>
    <submittedName>
        <fullName evidence="1">Uncharacterized protein</fullName>
    </submittedName>
</protein>
<reference evidence="1" key="1">
    <citation type="journal article" date="2020" name="J. Eukaryot. Microbiol.">
        <title>De novo Sequencing, Assembly and Annotation of the Transcriptome for the Free-Living Testate Amoeba Arcella intermedia.</title>
        <authorList>
            <person name="Ribeiro G.M."/>
            <person name="Porfirio-Sousa A.L."/>
            <person name="Maurer-Alcala X.X."/>
            <person name="Katz L.A."/>
            <person name="Lahr D.J.G."/>
        </authorList>
    </citation>
    <scope>NUCLEOTIDE SEQUENCE</scope>
</reference>
<organism evidence="1">
    <name type="scientific">Arcella intermedia</name>
    <dbReference type="NCBI Taxonomy" id="1963864"/>
    <lineage>
        <taxon>Eukaryota</taxon>
        <taxon>Amoebozoa</taxon>
        <taxon>Tubulinea</taxon>
        <taxon>Elardia</taxon>
        <taxon>Arcellinida</taxon>
        <taxon>Sphaerothecina</taxon>
        <taxon>Arcellidae</taxon>
        <taxon>Arcella</taxon>
    </lineage>
</organism>